<protein>
    <recommendedName>
        <fullName evidence="3">CpXC domain-containing protein</fullName>
    </recommendedName>
</protein>
<dbReference type="RefSeq" id="WP_131839140.1">
    <property type="nucleotide sequence ID" value="NZ_SLWB01000006.1"/>
</dbReference>
<proteinExistence type="predicted"/>
<evidence type="ECO:0000313" key="2">
    <source>
        <dbReference type="Proteomes" id="UP000294830"/>
    </source>
</evidence>
<dbReference type="AlphaFoldDB" id="A0A4R2EIT4"/>
<comment type="caution">
    <text evidence="1">The sequence shown here is derived from an EMBL/GenBank/DDBJ whole genome shotgun (WGS) entry which is preliminary data.</text>
</comment>
<dbReference type="OrthoDB" id="1100984at2"/>
<dbReference type="EMBL" id="SLWB01000006">
    <property type="protein sequence ID" value="TCN68563.1"/>
    <property type="molecule type" value="Genomic_DNA"/>
</dbReference>
<organism evidence="1 2">
    <name type="scientific">Acetobacteroides hydrogenigenes</name>
    <dbReference type="NCBI Taxonomy" id="979970"/>
    <lineage>
        <taxon>Bacteria</taxon>
        <taxon>Pseudomonadati</taxon>
        <taxon>Bacteroidota</taxon>
        <taxon>Bacteroidia</taxon>
        <taxon>Bacteroidales</taxon>
        <taxon>Rikenellaceae</taxon>
        <taxon>Acetobacteroides</taxon>
    </lineage>
</organism>
<reference evidence="1 2" key="1">
    <citation type="submission" date="2019-03" db="EMBL/GenBank/DDBJ databases">
        <title>Genomic Encyclopedia of Archaeal and Bacterial Type Strains, Phase II (KMG-II): from individual species to whole genera.</title>
        <authorList>
            <person name="Goeker M."/>
        </authorList>
    </citation>
    <scope>NUCLEOTIDE SEQUENCE [LARGE SCALE GENOMIC DNA]</scope>
    <source>
        <strain evidence="1 2">RL-C</strain>
    </source>
</reference>
<sequence length="201" mass="23085">MQNFQVIKCPNCGALHRMVKPAKRLKVFEMYSDGKTLSPELNEALEVSRCGKCNEFYWIEDASVAENPVEGELPLVRSLSIEEYVTMLTDSAQTITTDEEEILRMELLWAFNDRVRQGKPLFEREDEKVVWSANMDALLELLDESDVYSRMIKAEVAREQGNFEVAEKLLLSIKEAQLASIKKMMLNAINHAETEVFKVEM</sequence>
<accession>A0A4R2EIT4</accession>
<keyword evidence="2" id="KW-1185">Reference proteome</keyword>
<evidence type="ECO:0000313" key="1">
    <source>
        <dbReference type="EMBL" id="TCN68563.1"/>
    </source>
</evidence>
<gene>
    <name evidence="1" type="ORF">CLV25_106145</name>
</gene>
<name>A0A4R2EIT4_9BACT</name>
<dbReference type="Proteomes" id="UP000294830">
    <property type="component" value="Unassembled WGS sequence"/>
</dbReference>
<evidence type="ECO:0008006" key="3">
    <source>
        <dbReference type="Google" id="ProtNLM"/>
    </source>
</evidence>